<feature type="non-terminal residue" evidence="1">
    <location>
        <position position="1"/>
    </location>
</feature>
<reference evidence="1" key="1">
    <citation type="submission" date="2025-03" db="EMBL/GenBank/DDBJ databases">
        <authorList>
            <consortium name="ELIXIR-Norway"/>
            <consortium name="Elixir Norway"/>
        </authorList>
    </citation>
    <scope>NUCLEOTIDE SEQUENCE</scope>
</reference>
<dbReference type="Proteomes" id="UP001162501">
    <property type="component" value="Unassembled WGS sequence"/>
</dbReference>
<comment type="caution">
    <text evidence="1">The sequence shown here is derived from an EMBL/GenBank/DDBJ whole genome shotgun (WGS) entry which is preliminary data.</text>
</comment>
<proteinExistence type="predicted"/>
<gene>
    <name evidence="1" type="ORF">MRATA1EN22A_LOCUS29155</name>
</gene>
<protein>
    <submittedName>
        <fullName evidence="1">Uncharacterized protein</fullName>
    </submittedName>
</protein>
<evidence type="ECO:0000313" key="2">
    <source>
        <dbReference type="Proteomes" id="UP001162501"/>
    </source>
</evidence>
<sequence>RAENLRAPVSCLCRFSELQTCPLQTHAHHSLHRAPPRTQTYDHLPALGPHWHRAEHYRDPASPLPAHPQVPQTVAPHSPPHSSRAGCVCSSELTDRGSDSPPISYLFSILDESLSFKACRCPTCTAGMTPAWTSRDVLRQRWDNTWNRMESCRRQSVPPTPVYFSYYLLHICSSSDSNTQSLLIVSVSVHVSFIVSGLTFRSLIHLEFIFVYGVRKPQTVAPHSPPHSSRAGCVCSSELTDRGPDSPPISYLFSFLDESLSFKACRCPTCTAGMMPAWTSRDVLRQRWDKTWNRLESCRRQSVPPTPVYFSYYLLYICSSSDPNPQSLLIVSVS</sequence>
<dbReference type="EMBL" id="CATOBB020000411">
    <property type="protein sequence ID" value="CAM9154814.1"/>
    <property type="molecule type" value="Genomic_DNA"/>
</dbReference>
<organism evidence="1 2">
    <name type="scientific">Rangifer tarandus platyrhynchus</name>
    <name type="common">Svalbard reindeer</name>
    <dbReference type="NCBI Taxonomy" id="3082113"/>
    <lineage>
        <taxon>Eukaryota</taxon>
        <taxon>Metazoa</taxon>
        <taxon>Chordata</taxon>
        <taxon>Craniata</taxon>
        <taxon>Vertebrata</taxon>
        <taxon>Euteleostomi</taxon>
        <taxon>Mammalia</taxon>
        <taxon>Eutheria</taxon>
        <taxon>Laurasiatheria</taxon>
        <taxon>Artiodactyla</taxon>
        <taxon>Ruminantia</taxon>
        <taxon>Pecora</taxon>
        <taxon>Cervidae</taxon>
        <taxon>Odocoileinae</taxon>
        <taxon>Rangifer</taxon>
    </lineage>
</organism>
<evidence type="ECO:0000313" key="1">
    <source>
        <dbReference type="EMBL" id="CAM9154814.1"/>
    </source>
</evidence>
<accession>A0ACB1KF34</accession>
<name>A0ACB1KF34_RANTA</name>
<feature type="non-terminal residue" evidence="1">
    <location>
        <position position="334"/>
    </location>
</feature>